<comment type="subcellular location">
    <subcellularLocation>
        <location evidence="1">Cell envelope</location>
    </subcellularLocation>
</comment>
<evidence type="ECO:0000313" key="4">
    <source>
        <dbReference type="Proteomes" id="UP000182624"/>
    </source>
</evidence>
<evidence type="ECO:0000256" key="1">
    <source>
        <dbReference type="ARBA" id="ARBA00004196"/>
    </source>
</evidence>
<proteinExistence type="predicted"/>
<dbReference type="AlphaFoldDB" id="A0A1I5Y8W8"/>
<sequence>MSNRTLIQDFLAKSEGCSIYTKYPDISDRSRWEGLSDSLKKKLVQAGEEAMNEPWTQLLISDFMEFKKSGNRVRFEDKYFPRRRKLNKLVLAECVENKGRFLGDILDGLYLILEETTWCLPPHTSYVRDGVQEKMPDVTRPIIDLFDAESGAEVAFAEYALRPVLNDISPFISTYVNERLKERIFTPYLGQHFWWMGNGKESMCNWTPWCTQNVLICALTRPEGFFTEEERRAFVEKAAKSCDYFLDEYGEDGGCDEGAQYYSHAALCLFGCLELMSGVLGNGKEGNSSFADVFKEKLIRNVANYIVKMYVGNGYYVNFADCSALVGGRTAREYLFGKATGDKVLSTFAALDFQKESEEERLVSSEINLFYHFIQAFAYDEMMSVTGEAGIPEDAFFESVGLMVARDGVYTLAAKAGDNADSHNHNDVGSFTIYKNGKPMLIDLGVGTYTQKTFSHRRYELWTMQSQFHNLPTFIDEGYLTGDESGAFEGKTEACGKQYLEELGRDAAADVYNPAFIMQHAGEQFGARDVNCILCMNSGETKGVAENSADKACSGKYISSLAMDIAGAYGDERIRSYKRIVSLNKGEGVCVEDTYDGDLNAVISLMTYEKPEIVPLENLNAEDALVDKTSEGKCIKIGDLGYAKVEGVVSATVKAYPITDERLSIAWKHEVYRVLLKMGPSNRLEMKFR</sequence>
<dbReference type="InterPro" id="IPR008929">
    <property type="entry name" value="Chondroitin_lyas"/>
</dbReference>
<dbReference type="InterPro" id="IPR012480">
    <property type="entry name" value="Hepar_II_III_C"/>
</dbReference>
<reference evidence="4" key="1">
    <citation type="submission" date="2016-10" db="EMBL/GenBank/DDBJ databases">
        <authorList>
            <person name="Varghese N."/>
            <person name="Submissions S."/>
        </authorList>
    </citation>
    <scope>NUCLEOTIDE SEQUENCE [LARGE SCALE GENOMIC DNA]</scope>
    <source>
        <strain evidence="4">P18</strain>
    </source>
</reference>
<evidence type="ECO:0000313" key="3">
    <source>
        <dbReference type="EMBL" id="SFQ40634.1"/>
    </source>
</evidence>
<dbReference type="Pfam" id="PF07940">
    <property type="entry name" value="Hepar_II_III_C"/>
    <property type="match status" value="1"/>
</dbReference>
<dbReference type="Gene3D" id="2.70.98.70">
    <property type="match status" value="1"/>
</dbReference>
<name>A0A1I5Y8W8_9FIRM</name>
<feature type="domain" description="Heparinase II/III-like C-terminal" evidence="2">
    <location>
        <begin position="394"/>
        <end position="470"/>
    </location>
</feature>
<dbReference type="RefSeq" id="WP_074891782.1">
    <property type="nucleotide sequence ID" value="NZ_FOXO01000042.1"/>
</dbReference>
<accession>A0A1I5Y8W8</accession>
<gene>
    <name evidence="3" type="ORF">SAMN04487928_14219</name>
</gene>
<organism evidence="3 4">
    <name type="scientific">Butyrivibrio proteoclasticus</name>
    <dbReference type="NCBI Taxonomy" id="43305"/>
    <lineage>
        <taxon>Bacteria</taxon>
        <taxon>Bacillati</taxon>
        <taxon>Bacillota</taxon>
        <taxon>Clostridia</taxon>
        <taxon>Lachnospirales</taxon>
        <taxon>Lachnospiraceae</taxon>
        <taxon>Butyrivibrio</taxon>
    </lineage>
</organism>
<evidence type="ECO:0000259" key="2">
    <source>
        <dbReference type="Pfam" id="PF07940"/>
    </source>
</evidence>
<dbReference type="Gene3D" id="1.50.10.100">
    <property type="entry name" value="Chondroitin AC/alginate lyase"/>
    <property type="match status" value="1"/>
</dbReference>
<dbReference type="GO" id="GO:0030313">
    <property type="term" value="C:cell envelope"/>
    <property type="evidence" value="ECO:0007669"/>
    <property type="project" value="UniProtKB-SubCell"/>
</dbReference>
<dbReference type="EMBL" id="FOXO01000042">
    <property type="protein sequence ID" value="SFQ40634.1"/>
    <property type="molecule type" value="Genomic_DNA"/>
</dbReference>
<dbReference type="GO" id="GO:0016829">
    <property type="term" value="F:lyase activity"/>
    <property type="evidence" value="ECO:0007669"/>
    <property type="project" value="InterPro"/>
</dbReference>
<dbReference type="SUPFAM" id="SSF48230">
    <property type="entry name" value="Chondroitin AC/alginate lyase"/>
    <property type="match status" value="1"/>
</dbReference>
<dbReference type="OrthoDB" id="9793856at2"/>
<keyword evidence="4" id="KW-1185">Reference proteome</keyword>
<dbReference type="Proteomes" id="UP000182624">
    <property type="component" value="Unassembled WGS sequence"/>
</dbReference>
<protein>
    <submittedName>
        <fullName evidence="3">Heparinase II/III-like protein</fullName>
    </submittedName>
</protein>